<dbReference type="SMART" id="SM00267">
    <property type="entry name" value="GGDEF"/>
    <property type="match status" value="1"/>
</dbReference>
<organism evidence="5 6">
    <name type="scientific">Roseateles depolymerans</name>
    <dbReference type="NCBI Taxonomy" id="76731"/>
    <lineage>
        <taxon>Bacteria</taxon>
        <taxon>Pseudomonadati</taxon>
        <taxon>Pseudomonadota</taxon>
        <taxon>Betaproteobacteria</taxon>
        <taxon>Burkholderiales</taxon>
        <taxon>Sphaerotilaceae</taxon>
        <taxon>Roseateles</taxon>
    </lineage>
</organism>
<dbReference type="FunFam" id="3.30.70.270:FF:000001">
    <property type="entry name" value="Diguanylate cyclase domain protein"/>
    <property type="match status" value="1"/>
</dbReference>
<evidence type="ECO:0000256" key="3">
    <source>
        <dbReference type="SAM" id="Coils"/>
    </source>
</evidence>
<dbReference type="InterPro" id="IPR000160">
    <property type="entry name" value="GGDEF_dom"/>
</dbReference>
<sequence length="571" mass="62085">MDVPARPVAFDAAAFDAACQALREQAAAGGYQASTEALEALRSTCPPDDLGRRARVATLLAHQWPRLGKLTHSMRHATEAVGLAQRVGEQQLLASAFIAQSFVYSQLLMGREGLEAGLRALACARQARDAVAEAWALNRIGVAYATLENPSQACASTEQALEIAVSAGKPGSEVLFSCLNNLAYFWLQRVDEAALLEDEASLAVARQQARVMAERACAQARQSASPFQVSVAVSNLVGALLSSGRVDEALPLLDEFEQLACTNGYAALALEAQAQRAVHLRLTGQPREAAERLEALLTGPPEPAPQRRRMLIHALYEAHKACGQYPQALHWLEQQSRQERRMRRDTLALQSEIILIREQVEQAQARADVAAAAAQRERDRAMRLEQERQRLHRQALALDRAAHEDVLTGLHNRRHAEFALPLLLQGARSAGQPVCVALMDVDHFKQVNDNHGHAVGDAVLQRLARLLRQRLRSADLLARFGGEEFLAVLPGLEPTQALDICERLREAVEAEDWSDLAPGLAVSLSIGIAGGRGSQPAVTLLACSDRALYAAKRTGRNRVLLDDSTLDNPAA</sequence>
<feature type="domain" description="GGDEF" evidence="4">
    <location>
        <begin position="432"/>
        <end position="564"/>
    </location>
</feature>
<feature type="coiled-coil region" evidence="3">
    <location>
        <begin position="360"/>
        <end position="401"/>
    </location>
</feature>
<dbReference type="Proteomes" id="UP000249633">
    <property type="component" value="Unassembled WGS sequence"/>
</dbReference>
<dbReference type="InterPro" id="IPR029787">
    <property type="entry name" value="Nucleotide_cyclase"/>
</dbReference>
<accession>A0A2W5FN25</accession>
<dbReference type="Gene3D" id="1.25.40.10">
    <property type="entry name" value="Tetratricopeptide repeat domain"/>
    <property type="match status" value="1"/>
</dbReference>
<gene>
    <name evidence="5" type="ORF">DI603_05305</name>
</gene>
<dbReference type="EC" id="2.7.7.65" evidence="1"/>
<dbReference type="GO" id="GO:0043709">
    <property type="term" value="P:cell adhesion involved in single-species biofilm formation"/>
    <property type="evidence" value="ECO:0007669"/>
    <property type="project" value="TreeGrafter"/>
</dbReference>
<keyword evidence="3" id="KW-0175">Coiled coil</keyword>
<dbReference type="NCBIfam" id="TIGR00254">
    <property type="entry name" value="GGDEF"/>
    <property type="match status" value="1"/>
</dbReference>
<comment type="caution">
    <text evidence="5">The sequence shown here is derived from an EMBL/GenBank/DDBJ whole genome shotgun (WGS) entry which is preliminary data.</text>
</comment>
<dbReference type="SUPFAM" id="SSF55073">
    <property type="entry name" value="Nucleotide cyclase"/>
    <property type="match status" value="1"/>
</dbReference>
<evidence type="ECO:0000313" key="6">
    <source>
        <dbReference type="Proteomes" id="UP000249633"/>
    </source>
</evidence>
<evidence type="ECO:0000256" key="1">
    <source>
        <dbReference type="ARBA" id="ARBA00012528"/>
    </source>
</evidence>
<dbReference type="SUPFAM" id="SSF48452">
    <property type="entry name" value="TPR-like"/>
    <property type="match status" value="2"/>
</dbReference>
<dbReference type="CDD" id="cd01949">
    <property type="entry name" value="GGDEF"/>
    <property type="match status" value="1"/>
</dbReference>
<dbReference type="GO" id="GO:0005886">
    <property type="term" value="C:plasma membrane"/>
    <property type="evidence" value="ECO:0007669"/>
    <property type="project" value="TreeGrafter"/>
</dbReference>
<dbReference type="Pfam" id="PF00990">
    <property type="entry name" value="GGDEF"/>
    <property type="match status" value="1"/>
</dbReference>
<evidence type="ECO:0000256" key="2">
    <source>
        <dbReference type="ARBA" id="ARBA00034247"/>
    </source>
</evidence>
<reference evidence="5 6" key="1">
    <citation type="submission" date="2017-08" db="EMBL/GenBank/DDBJ databases">
        <title>Infants hospitalized years apart are colonized by the same room-sourced microbial strains.</title>
        <authorList>
            <person name="Brooks B."/>
            <person name="Olm M.R."/>
            <person name="Firek B.A."/>
            <person name="Baker R."/>
            <person name="Thomas B.C."/>
            <person name="Morowitz M.J."/>
            <person name="Banfield J.F."/>
        </authorList>
    </citation>
    <scope>NUCLEOTIDE SEQUENCE [LARGE SCALE GENOMIC DNA]</scope>
    <source>
        <strain evidence="5">S2_012_000_R2_81</strain>
    </source>
</reference>
<dbReference type="GO" id="GO:1902201">
    <property type="term" value="P:negative regulation of bacterial-type flagellum-dependent cell motility"/>
    <property type="evidence" value="ECO:0007669"/>
    <property type="project" value="TreeGrafter"/>
</dbReference>
<evidence type="ECO:0000313" key="5">
    <source>
        <dbReference type="EMBL" id="PZP34376.1"/>
    </source>
</evidence>
<dbReference type="InterPro" id="IPR011990">
    <property type="entry name" value="TPR-like_helical_dom_sf"/>
</dbReference>
<comment type="catalytic activity">
    <reaction evidence="2">
        <text>2 GTP = 3',3'-c-di-GMP + 2 diphosphate</text>
        <dbReference type="Rhea" id="RHEA:24898"/>
        <dbReference type="ChEBI" id="CHEBI:33019"/>
        <dbReference type="ChEBI" id="CHEBI:37565"/>
        <dbReference type="ChEBI" id="CHEBI:58805"/>
        <dbReference type="EC" id="2.7.7.65"/>
    </reaction>
</comment>
<dbReference type="PANTHER" id="PTHR45138:SF9">
    <property type="entry name" value="DIGUANYLATE CYCLASE DGCM-RELATED"/>
    <property type="match status" value="1"/>
</dbReference>
<dbReference type="AlphaFoldDB" id="A0A2W5FN25"/>
<dbReference type="GO" id="GO:0052621">
    <property type="term" value="F:diguanylate cyclase activity"/>
    <property type="evidence" value="ECO:0007669"/>
    <property type="project" value="UniProtKB-EC"/>
</dbReference>
<dbReference type="InterPro" id="IPR043128">
    <property type="entry name" value="Rev_trsase/Diguanyl_cyclase"/>
</dbReference>
<dbReference type="Gene3D" id="3.30.70.270">
    <property type="match status" value="1"/>
</dbReference>
<dbReference type="PROSITE" id="PS50887">
    <property type="entry name" value="GGDEF"/>
    <property type="match status" value="1"/>
</dbReference>
<name>A0A2W5FN25_9BURK</name>
<dbReference type="EMBL" id="QFOD01000004">
    <property type="protein sequence ID" value="PZP34376.1"/>
    <property type="molecule type" value="Genomic_DNA"/>
</dbReference>
<dbReference type="PANTHER" id="PTHR45138">
    <property type="entry name" value="REGULATORY COMPONENTS OF SENSORY TRANSDUCTION SYSTEM"/>
    <property type="match status" value="1"/>
</dbReference>
<evidence type="ECO:0000259" key="4">
    <source>
        <dbReference type="PROSITE" id="PS50887"/>
    </source>
</evidence>
<protein>
    <recommendedName>
        <fullName evidence="1">diguanylate cyclase</fullName>
        <ecNumber evidence="1">2.7.7.65</ecNumber>
    </recommendedName>
</protein>
<proteinExistence type="predicted"/>
<dbReference type="InterPro" id="IPR050469">
    <property type="entry name" value="Diguanylate_Cyclase"/>
</dbReference>